<accession>Q0G2R2</accession>
<dbReference type="EMBL" id="AATP01000002">
    <property type="protein sequence ID" value="EAU42119.1"/>
    <property type="molecule type" value="Genomic_DNA"/>
</dbReference>
<organism evidence="1 2">
    <name type="scientific">Fulvimarina pelagi HTCC2506</name>
    <dbReference type="NCBI Taxonomy" id="314231"/>
    <lineage>
        <taxon>Bacteria</taxon>
        <taxon>Pseudomonadati</taxon>
        <taxon>Pseudomonadota</taxon>
        <taxon>Alphaproteobacteria</taxon>
        <taxon>Hyphomicrobiales</taxon>
        <taxon>Aurantimonadaceae</taxon>
        <taxon>Fulvimarina</taxon>
    </lineage>
</organism>
<comment type="caution">
    <text evidence="1">The sequence shown here is derived from an EMBL/GenBank/DDBJ whole genome shotgun (WGS) entry which is preliminary data.</text>
</comment>
<dbReference type="HOGENOM" id="CLU_3233992_0_0_5"/>
<proteinExistence type="predicted"/>
<dbReference type="Proteomes" id="UP000004310">
    <property type="component" value="Unassembled WGS sequence"/>
</dbReference>
<dbReference type="AlphaFoldDB" id="Q0G2R2"/>
<sequence>MLPEPAGPATIAMPALMMGIERPNASVTGVRILVGDPLELAAG</sequence>
<keyword evidence="2" id="KW-1185">Reference proteome</keyword>
<reference evidence="1 2" key="1">
    <citation type="journal article" date="2010" name="J. Bacteriol.">
        <title>Genome sequence of Fulvimarina pelagi HTCC2506T, a Mn(II)-oxidizing alphaproteobacterium possessing an aerobic anoxygenic photosynthetic gene cluster and Xanthorhodopsin.</title>
        <authorList>
            <person name="Kang I."/>
            <person name="Oh H.M."/>
            <person name="Lim S.I."/>
            <person name="Ferriera S."/>
            <person name="Giovannoni S.J."/>
            <person name="Cho J.C."/>
        </authorList>
    </citation>
    <scope>NUCLEOTIDE SEQUENCE [LARGE SCALE GENOMIC DNA]</scope>
    <source>
        <strain evidence="1 2">HTCC2506</strain>
    </source>
</reference>
<protein>
    <submittedName>
        <fullName evidence="1">Uncharacterized protein</fullName>
    </submittedName>
</protein>
<evidence type="ECO:0000313" key="2">
    <source>
        <dbReference type="Proteomes" id="UP000004310"/>
    </source>
</evidence>
<evidence type="ECO:0000313" key="1">
    <source>
        <dbReference type="EMBL" id="EAU42119.1"/>
    </source>
</evidence>
<gene>
    <name evidence="1" type="ORF">FP2506_16839</name>
</gene>
<name>Q0G2R2_9HYPH</name>